<proteinExistence type="predicted"/>
<keyword evidence="2" id="KW-1133">Transmembrane helix</keyword>
<reference evidence="3 4" key="1">
    <citation type="submission" date="2018-02" db="EMBL/GenBank/DDBJ databases">
        <authorList>
            <person name="Cohen D.B."/>
            <person name="Kent A.D."/>
        </authorList>
    </citation>
    <scope>NUCLEOTIDE SEQUENCE [LARGE SCALE GENOMIC DNA]</scope>
    <source>
        <strain evidence="3 4">ULC007</strain>
    </source>
</reference>
<name>A0A2T1DE06_9CYAN</name>
<accession>A0A2T1DE06</accession>
<protein>
    <submittedName>
        <fullName evidence="3">DUF3172 domain-containing protein</fullName>
    </submittedName>
</protein>
<dbReference type="AlphaFoldDB" id="A0A2T1DE06"/>
<gene>
    <name evidence="3" type="ORF">C7B65_14330</name>
</gene>
<dbReference type="InterPro" id="IPR021511">
    <property type="entry name" value="DUF3172"/>
</dbReference>
<keyword evidence="2" id="KW-0812">Transmembrane</keyword>
<organism evidence="3 4">
    <name type="scientific">Phormidesmis priestleyi ULC007</name>
    <dbReference type="NCBI Taxonomy" id="1920490"/>
    <lineage>
        <taxon>Bacteria</taxon>
        <taxon>Bacillati</taxon>
        <taxon>Cyanobacteriota</taxon>
        <taxon>Cyanophyceae</taxon>
        <taxon>Leptolyngbyales</taxon>
        <taxon>Leptolyngbyaceae</taxon>
        <taxon>Phormidesmis</taxon>
    </lineage>
</organism>
<dbReference type="Pfam" id="PF11371">
    <property type="entry name" value="DUF3172"/>
    <property type="match status" value="1"/>
</dbReference>
<feature type="transmembrane region" description="Helical" evidence="2">
    <location>
        <begin position="34"/>
        <end position="56"/>
    </location>
</feature>
<dbReference type="EMBL" id="PVWG01000015">
    <property type="protein sequence ID" value="PSB18696.1"/>
    <property type="molecule type" value="Genomic_DNA"/>
</dbReference>
<dbReference type="STRING" id="1920490.GCA_001895925_03075"/>
<evidence type="ECO:0000256" key="2">
    <source>
        <dbReference type="SAM" id="Phobius"/>
    </source>
</evidence>
<evidence type="ECO:0000313" key="4">
    <source>
        <dbReference type="Proteomes" id="UP000238634"/>
    </source>
</evidence>
<keyword evidence="2" id="KW-0472">Membrane</keyword>
<evidence type="ECO:0000313" key="3">
    <source>
        <dbReference type="EMBL" id="PSB18696.1"/>
    </source>
</evidence>
<dbReference type="Proteomes" id="UP000238634">
    <property type="component" value="Unassembled WGS sequence"/>
</dbReference>
<sequence>MKRRPKNSSYDYERDDEAYTPPDKGKQSKPKTPFNYTSLFIIAGIFILGIGVGIGFSSTASTSDTSVVSNVQIDARAPNAEICIQNGASAIALETRFFVTLNPFKVYVAQANTQPGCVLRSASWQVLEQRNLITPEQVRACRQRMNTFSYVGALESNPKIDCVYQSDSAKNLFLAAPGSGAAPPENEKF</sequence>
<reference evidence="3 4" key="2">
    <citation type="submission" date="2018-03" db="EMBL/GenBank/DDBJ databases">
        <title>The ancient ancestry and fast evolution of plastids.</title>
        <authorList>
            <person name="Moore K.R."/>
            <person name="Magnabosco C."/>
            <person name="Momper L."/>
            <person name="Gold D.A."/>
            <person name="Bosak T."/>
            <person name="Fournier G.P."/>
        </authorList>
    </citation>
    <scope>NUCLEOTIDE SEQUENCE [LARGE SCALE GENOMIC DNA]</scope>
    <source>
        <strain evidence="3 4">ULC007</strain>
    </source>
</reference>
<comment type="caution">
    <text evidence="3">The sequence shown here is derived from an EMBL/GenBank/DDBJ whole genome shotgun (WGS) entry which is preliminary data.</text>
</comment>
<dbReference type="OrthoDB" id="455197at2"/>
<feature type="region of interest" description="Disordered" evidence="1">
    <location>
        <begin position="1"/>
        <end position="30"/>
    </location>
</feature>
<dbReference type="RefSeq" id="WP_073069744.1">
    <property type="nucleotide sequence ID" value="NZ_MPPI01000003.1"/>
</dbReference>
<evidence type="ECO:0000256" key="1">
    <source>
        <dbReference type="SAM" id="MobiDB-lite"/>
    </source>
</evidence>
<keyword evidence="4" id="KW-1185">Reference proteome</keyword>